<dbReference type="InterPro" id="IPR035979">
    <property type="entry name" value="RBD_domain_sf"/>
</dbReference>
<protein>
    <recommendedName>
        <fullName evidence="2">RRM domain-containing protein</fullName>
    </recommendedName>
</protein>
<keyword evidence="1" id="KW-0694">RNA-binding</keyword>
<dbReference type="SMART" id="SM00360">
    <property type="entry name" value="RRM"/>
    <property type="match status" value="1"/>
</dbReference>
<sequence length="204" mass="23097">MNTIFTIIFVNTRCRPETLTDEKLNQYFETFRHVTYGKIQTYHDTNISRKVAYVTFDTEDAVDKVLFKGAYHKFENVTVEVKLAVDKDKRQCDNGGWRLAHHQNYSSSGVNPNTAGIPPQPTYGYPYPPFYSSWLPYGPTNYNVGYNMNEFASGNAIFGGTAEDYCNPGDSNVGYARGILNVMPSVWGTQNPPEYMPNVQRRGG</sequence>
<dbReference type="InterPro" id="IPR012677">
    <property type="entry name" value="Nucleotide-bd_a/b_plait_sf"/>
</dbReference>
<dbReference type="EMBL" id="JAUIZM010000001">
    <property type="protein sequence ID" value="KAK1402440.1"/>
    <property type="molecule type" value="Genomic_DNA"/>
</dbReference>
<dbReference type="InterPro" id="IPR053260">
    <property type="entry name" value="hnRNP"/>
</dbReference>
<dbReference type="Pfam" id="PF00076">
    <property type="entry name" value="RRM_1"/>
    <property type="match status" value="1"/>
</dbReference>
<dbReference type="Proteomes" id="UP001237642">
    <property type="component" value="Unassembled WGS sequence"/>
</dbReference>
<evidence type="ECO:0000259" key="2">
    <source>
        <dbReference type="PROSITE" id="PS50102"/>
    </source>
</evidence>
<feature type="domain" description="RRM" evidence="2">
    <location>
        <begin position="6"/>
        <end position="86"/>
    </location>
</feature>
<dbReference type="PROSITE" id="PS50102">
    <property type="entry name" value="RRM"/>
    <property type="match status" value="1"/>
</dbReference>
<keyword evidence="4" id="KW-1185">Reference proteome</keyword>
<reference evidence="3" key="1">
    <citation type="submission" date="2023-02" db="EMBL/GenBank/DDBJ databases">
        <title>Genome of toxic invasive species Heracleum sosnowskyi carries increased number of genes despite the absence of recent whole-genome duplications.</title>
        <authorList>
            <person name="Schelkunov M."/>
            <person name="Shtratnikova V."/>
            <person name="Makarenko M."/>
            <person name="Klepikova A."/>
            <person name="Omelchenko D."/>
            <person name="Novikova G."/>
            <person name="Obukhova E."/>
            <person name="Bogdanov V."/>
            <person name="Penin A."/>
            <person name="Logacheva M."/>
        </authorList>
    </citation>
    <scope>NUCLEOTIDE SEQUENCE</scope>
    <source>
        <strain evidence="3">Hsosn_3</strain>
        <tissue evidence="3">Leaf</tissue>
    </source>
</reference>
<dbReference type="PANTHER" id="PTHR48035:SF2">
    <property type="entry name" value="RNA-BINDING REGION RNP-1 DOMAIN-CONTAINING PROTEIN"/>
    <property type="match status" value="1"/>
</dbReference>
<accession>A0AAD8JDE2</accession>
<name>A0AAD8JDE2_9APIA</name>
<reference evidence="3" key="2">
    <citation type="submission" date="2023-05" db="EMBL/GenBank/DDBJ databases">
        <authorList>
            <person name="Schelkunov M.I."/>
        </authorList>
    </citation>
    <scope>NUCLEOTIDE SEQUENCE</scope>
    <source>
        <strain evidence="3">Hsosn_3</strain>
        <tissue evidence="3">Leaf</tissue>
    </source>
</reference>
<comment type="caution">
    <text evidence="3">The sequence shown here is derived from an EMBL/GenBank/DDBJ whole genome shotgun (WGS) entry which is preliminary data.</text>
</comment>
<dbReference type="PANTHER" id="PTHR48035">
    <property type="entry name" value="HETEROGENEOUS NUCLEAR RIBONUCLEOPROTEIN 1"/>
    <property type="match status" value="1"/>
</dbReference>
<dbReference type="AlphaFoldDB" id="A0AAD8JDE2"/>
<dbReference type="SUPFAM" id="SSF54928">
    <property type="entry name" value="RNA-binding domain, RBD"/>
    <property type="match status" value="1"/>
</dbReference>
<proteinExistence type="predicted"/>
<organism evidence="3 4">
    <name type="scientific">Heracleum sosnowskyi</name>
    <dbReference type="NCBI Taxonomy" id="360622"/>
    <lineage>
        <taxon>Eukaryota</taxon>
        <taxon>Viridiplantae</taxon>
        <taxon>Streptophyta</taxon>
        <taxon>Embryophyta</taxon>
        <taxon>Tracheophyta</taxon>
        <taxon>Spermatophyta</taxon>
        <taxon>Magnoliopsida</taxon>
        <taxon>eudicotyledons</taxon>
        <taxon>Gunneridae</taxon>
        <taxon>Pentapetalae</taxon>
        <taxon>asterids</taxon>
        <taxon>campanulids</taxon>
        <taxon>Apiales</taxon>
        <taxon>Apiaceae</taxon>
        <taxon>Apioideae</taxon>
        <taxon>apioid superclade</taxon>
        <taxon>Tordylieae</taxon>
        <taxon>Tordyliinae</taxon>
        <taxon>Heracleum</taxon>
    </lineage>
</organism>
<gene>
    <name evidence="3" type="ORF">POM88_002045</name>
</gene>
<evidence type="ECO:0000256" key="1">
    <source>
        <dbReference type="PROSITE-ProRule" id="PRU00176"/>
    </source>
</evidence>
<dbReference type="Gene3D" id="3.30.70.330">
    <property type="match status" value="1"/>
</dbReference>
<evidence type="ECO:0000313" key="3">
    <source>
        <dbReference type="EMBL" id="KAK1402440.1"/>
    </source>
</evidence>
<evidence type="ECO:0000313" key="4">
    <source>
        <dbReference type="Proteomes" id="UP001237642"/>
    </source>
</evidence>
<dbReference type="GO" id="GO:0003723">
    <property type="term" value="F:RNA binding"/>
    <property type="evidence" value="ECO:0007669"/>
    <property type="project" value="UniProtKB-UniRule"/>
</dbReference>
<dbReference type="InterPro" id="IPR000504">
    <property type="entry name" value="RRM_dom"/>
</dbReference>